<evidence type="ECO:0000313" key="2">
    <source>
        <dbReference type="Proteomes" id="UP000051096"/>
    </source>
</evidence>
<dbReference type="EMBL" id="LJUO01000176">
    <property type="protein sequence ID" value="KPK68286.1"/>
    <property type="molecule type" value="Genomic_DNA"/>
</dbReference>
<evidence type="ECO:0008006" key="3">
    <source>
        <dbReference type="Google" id="ProtNLM"/>
    </source>
</evidence>
<comment type="caution">
    <text evidence="1">The sequence shown here is derived from an EMBL/GenBank/DDBJ whole genome shotgun (WGS) entry which is preliminary data.</text>
</comment>
<dbReference type="InterPro" id="IPR050238">
    <property type="entry name" value="DNA_Rep/Repair_Clamp_Loader"/>
</dbReference>
<dbReference type="AlphaFoldDB" id="A0A0S8G5Y5"/>
<sequence length="314" mass="35993">MTDYLNEIAGQNTAKRFIRTALNKGNLYNFLFVGPRGVGKRTFAFTLAKTVGCPPRSTNFMLIGPIPSRIKDKEEKIYEYTCQYLPENATVELEDRSAILIEQIRHVIQRLMHMPEKGTKRVVLILEADRMTDEAANCFLKTLEEPPLDTFFVLTSSRPDYLLPTIRSRCRTVPFSYLREEQVKTAVFDGNDNYLLGSPGETLVLRDRQLIENVYPLFKKCPLNPETAVLTTFEYERKKAIDLFYPLLLLYRLAFYRKIGQGNTFQTNDAVAQKSELPAQTIVDALVLLNNSINALDRNPNRLLLLFNVLTKLP</sequence>
<dbReference type="CDD" id="cd00009">
    <property type="entry name" value="AAA"/>
    <property type="match status" value="1"/>
</dbReference>
<accession>A0A0S8G5Y5</accession>
<dbReference type="PATRIC" id="fig|1703780.3.peg.1992"/>
<name>A0A0S8G5Y5_UNCW3</name>
<dbReference type="GO" id="GO:0006261">
    <property type="term" value="P:DNA-templated DNA replication"/>
    <property type="evidence" value="ECO:0007669"/>
    <property type="project" value="TreeGrafter"/>
</dbReference>
<dbReference type="Proteomes" id="UP000051096">
    <property type="component" value="Unassembled WGS sequence"/>
</dbReference>
<dbReference type="PANTHER" id="PTHR11669">
    <property type="entry name" value="REPLICATION FACTOR C / DNA POLYMERASE III GAMMA-TAU SUBUNIT"/>
    <property type="match status" value="1"/>
</dbReference>
<protein>
    <recommendedName>
        <fullName evidence="3">AAA+ ATPase domain-containing protein</fullName>
    </recommendedName>
</protein>
<reference evidence="1 2" key="1">
    <citation type="journal article" date="2015" name="Microbiome">
        <title>Genomic resolution of linkages in carbon, nitrogen, and sulfur cycling among widespread estuary sediment bacteria.</title>
        <authorList>
            <person name="Baker B.J."/>
            <person name="Lazar C.S."/>
            <person name="Teske A.P."/>
            <person name="Dick G.J."/>
        </authorList>
    </citation>
    <scope>NUCLEOTIDE SEQUENCE [LARGE SCALE GENOMIC DNA]</scope>
    <source>
        <strain evidence="1">SM23_60</strain>
    </source>
</reference>
<gene>
    <name evidence="1" type="ORF">AMJ87_12150</name>
</gene>
<dbReference type="Pfam" id="PF13177">
    <property type="entry name" value="DNA_pol3_delta2"/>
    <property type="match status" value="1"/>
</dbReference>
<dbReference type="PANTHER" id="PTHR11669:SF8">
    <property type="entry name" value="DNA POLYMERASE III SUBUNIT DELTA"/>
    <property type="match status" value="1"/>
</dbReference>
<proteinExistence type="predicted"/>
<dbReference type="InterPro" id="IPR027417">
    <property type="entry name" value="P-loop_NTPase"/>
</dbReference>
<evidence type="ECO:0000313" key="1">
    <source>
        <dbReference type="EMBL" id="KPK68286.1"/>
    </source>
</evidence>
<organism evidence="1 2">
    <name type="scientific">candidate division WOR_3 bacterium SM23_60</name>
    <dbReference type="NCBI Taxonomy" id="1703780"/>
    <lineage>
        <taxon>Bacteria</taxon>
        <taxon>Bacteria division WOR-3</taxon>
    </lineage>
</organism>
<dbReference type="Gene3D" id="3.40.50.300">
    <property type="entry name" value="P-loop containing nucleotide triphosphate hydrolases"/>
    <property type="match status" value="1"/>
</dbReference>
<dbReference type="SUPFAM" id="SSF52540">
    <property type="entry name" value="P-loop containing nucleoside triphosphate hydrolases"/>
    <property type="match status" value="1"/>
</dbReference>